<proteinExistence type="predicted"/>
<dbReference type="AlphaFoldDB" id="A0AAV4NSQ5"/>
<organism evidence="1 2">
    <name type="scientific">Caerostris extrusa</name>
    <name type="common">Bark spider</name>
    <name type="synonym">Caerostris bankana</name>
    <dbReference type="NCBI Taxonomy" id="172846"/>
    <lineage>
        <taxon>Eukaryota</taxon>
        <taxon>Metazoa</taxon>
        <taxon>Ecdysozoa</taxon>
        <taxon>Arthropoda</taxon>
        <taxon>Chelicerata</taxon>
        <taxon>Arachnida</taxon>
        <taxon>Araneae</taxon>
        <taxon>Araneomorphae</taxon>
        <taxon>Entelegynae</taxon>
        <taxon>Araneoidea</taxon>
        <taxon>Araneidae</taxon>
        <taxon>Caerostris</taxon>
    </lineage>
</organism>
<protein>
    <submittedName>
        <fullName evidence="1">Uncharacterized protein</fullName>
    </submittedName>
</protein>
<sequence>MDCFSFNDEEFWSSSQCSYMSLHPAIYADRCFGRSFDSIQRLENRLNEYLSKLEEIGERAENEPQMPNIVPSSLPEITSISANHDKKISTSSSVSFANDQCMESSVCLPSLSSEKNSRQQLL</sequence>
<name>A0AAV4NSQ5_CAEEX</name>
<dbReference type="EMBL" id="BPLR01003717">
    <property type="protein sequence ID" value="GIX87877.1"/>
    <property type="molecule type" value="Genomic_DNA"/>
</dbReference>
<reference evidence="1 2" key="1">
    <citation type="submission" date="2021-06" db="EMBL/GenBank/DDBJ databases">
        <title>Caerostris extrusa draft genome.</title>
        <authorList>
            <person name="Kono N."/>
            <person name="Arakawa K."/>
        </authorList>
    </citation>
    <scope>NUCLEOTIDE SEQUENCE [LARGE SCALE GENOMIC DNA]</scope>
</reference>
<dbReference type="Proteomes" id="UP001054945">
    <property type="component" value="Unassembled WGS sequence"/>
</dbReference>
<comment type="caution">
    <text evidence="1">The sequence shown here is derived from an EMBL/GenBank/DDBJ whole genome shotgun (WGS) entry which is preliminary data.</text>
</comment>
<evidence type="ECO:0000313" key="1">
    <source>
        <dbReference type="EMBL" id="GIX87877.1"/>
    </source>
</evidence>
<accession>A0AAV4NSQ5</accession>
<keyword evidence="2" id="KW-1185">Reference proteome</keyword>
<evidence type="ECO:0000313" key="2">
    <source>
        <dbReference type="Proteomes" id="UP001054945"/>
    </source>
</evidence>
<gene>
    <name evidence="1" type="ORF">CEXT_603721</name>
</gene>